<protein>
    <recommendedName>
        <fullName evidence="3">DUF2190 domain-containing protein</fullName>
    </recommendedName>
</protein>
<dbReference type="EMBL" id="MIGY01000002">
    <property type="protein sequence ID" value="PPU08125.1"/>
    <property type="molecule type" value="Genomic_DNA"/>
</dbReference>
<dbReference type="Pfam" id="PF09956">
    <property type="entry name" value="Phage_cement_2"/>
    <property type="match status" value="1"/>
</dbReference>
<dbReference type="AlphaFoldDB" id="A0A2S7AEE0"/>
<sequence length="118" mass="11387">MKNAYQDGRVLDVTLTAAVSSGGVIADGKLVAIAVTDGAIGDTIAAHVEGVFALPKLPAAVFARGASVNWDADAKQAISAAGGAGDTNAIGYAIEAAANGTATVLVRLAPGTAAPVAA</sequence>
<dbReference type="RefSeq" id="WP_104537554.1">
    <property type="nucleotide sequence ID" value="NZ_MIGY01000002.1"/>
</dbReference>
<accession>A0A2S7AEE0</accession>
<evidence type="ECO:0008006" key="3">
    <source>
        <dbReference type="Google" id="ProtNLM"/>
    </source>
</evidence>
<proteinExistence type="predicted"/>
<name>A0A2S7AEE0_9XANT</name>
<dbReference type="PIRSF" id="PIRSF030771">
    <property type="entry name" value="UCP030771"/>
    <property type="match status" value="1"/>
</dbReference>
<comment type="caution">
    <text evidence="1">The sequence shown here is derived from an EMBL/GenBank/DDBJ whole genome shotgun (WGS) entry which is preliminary data.</text>
</comment>
<reference evidence="1 2" key="1">
    <citation type="submission" date="2016-08" db="EMBL/GenBank/DDBJ databases">
        <title>Evolution of the type three secretion system and type three effector repertoires in Xanthomonas.</title>
        <authorList>
            <person name="Merda D."/>
            <person name="Briand M."/>
            <person name="Bosis E."/>
            <person name="Rousseau C."/>
            <person name="Portier P."/>
            <person name="Jacques M.-A."/>
            <person name="Fischer-Le Saux M."/>
        </authorList>
    </citation>
    <scope>NUCLEOTIDE SEQUENCE [LARGE SCALE GENOMIC DNA]</scope>
    <source>
        <strain evidence="1 2">CFBP 7645</strain>
    </source>
</reference>
<dbReference type="Proteomes" id="UP000239204">
    <property type="component" value="Unassembled WGS sequence"/>
</dbReference>
<organism evidence="1 2">
    <name type="scientific">Xanthomonas arboricola</name>
    <dbReference type="NCBI Taxonomy" id="56448"/>
    <lineage>
        <taxon>Bacteria</taxon>
        <taxon>Pseudomonadati</taxon>
        <taxon>Pseudomonadota</taxon>
        <taxon>Gammaproteobacteria</taxon>
        <taxon>Lysobacterales</taxon>
        <taxon>Lysobacteraceae</taxon>
        <taxon>Xanthomonas</taxon>
    </lineage>
</organism>
<evidence type="ECO:0000313" key="2">
    <source>
        <dbReference type="Proteomes" id="UP000239204"/>
    </source>
</evidence>
<evidence type="ECO:0000313" key="1">
    <source>
        <dbReference type="EMBL" id="PPU08125.1"/>
    </source>
</evidence>
<gene>
    <name evidence="1" type="ORF">XarjCFBP7645_11270</name>
</gene>
<dbReference type="InterPro" id="IPR011231">
    <property type="entry name" value="Phage_VT1-Sakai_H0018"/>
</dbReference>